<name>D5BR00_PUNMI</name>
<sequence length="64" mass="7013">MIKMEWVAVAIMTSGVITTDLTFDSVDDCMTETGKIVADAYRAAAWEQGPDLVLPQYACLLLDD</sequence>
<keyword evidence="2" id="KW-1185">Reference proteome</keyword>
<dbReference type="HOGENOM" id="CLU_2864630_0_0_5"/>
<accession>D5BR00</accession>
<dbReference type="STRING" id="488538.SAR116_0471"/>
<protein>
    <submittedName>
        <fullName evidence="1">Hypothetical membrane protein with possible acetylase function</fullName>
    </submittedName>
</protein>
<dbReference type="AlphaFoldDB" id="D5BR00"/>
<organism evidence="1 2">
    <name type="scientific">Puniceispirillum marinum (strain IMCC1322)</name>
    <dbReference type="NCBI Taxonomy" id="488538"/>
    <lineage>
        <taxon>Bacteria</taxon>
        <taxon>Pseudomonadati</taxon>
        <taxon>Pseudomonadota</taxon>
        <taxon>Alphaproteobacteria</taxon>
        <taxon>Candidatus Puniceispirillales</taxon>
        <taxon>Candidatus Puniceispirillaceae</taxon>
        <taxon>Candidatus Puniceispirillum</taxon>
    </lineage>
</organism>
<dbReference type="KEGG" id="apb:SAR116_0471"/>
<dbReference type="Proteomes" id="UP000007460">
    <property type="component" value="Chromosome"/>
</dbReference>
<gene>
    <name evidence="1" type="ordered locus">SAR116_0471</name>
</gene>
<evidence type="ECO:0000313" key="2">
    <source>
        <dbReference type="Proteomes" id="UP000007460"/>
    </source>
</evidence>
<dbReference type="EMBL" id="CP001751">
    <property type="protein sequence ID" value="ADE38714.1"/>
    <property type="molecule type" value="Genomic_DNA"/>
</dbReference>
<proteinExistence type="predicted"/>
<evidence type="ECO:0000313" key="1">
    <source>
        <dbReference type="EMBL" id="ADE38714.1"/>
    </source>
</evidence>
<reference evidence="1 2" key="1">
    <citation type="journal article" date="2010" name="J. Bacteriol.">
        <title>Complete genome sequence of "Candidatus Puniceispirillum marinum" IMCC1322, a representative of the SAR116 clade in the Alphaproteobacteria.</title>
        <authorList>
            <person name="Oh H.M."/>
            <person name="Kwon K.K."/>
            <person name="Kang I."/>
            <person name="Kang S.G."/>
            <person name="Lee J.H."/>
            <person name="Kim S.J."/>
            <person name="Cho J.C."/>
        </authorList>
    </citation>
    <scope>NUCLEOTIDE SEQUENCE [LARGE SCALE GENOMIC DNA]</scope>
    <source>
        <strain evidence="1 2">IMCC1322</strain>
    </source>
</reference>